<sequence>MDEAAADPVKPPRKRRWPRWVAGIAVLGAVVYAGSIVWISVASAGHTSDAADAPDAPVVIVLGAQIKDGKPMAFLKGRLDAAVELVEAGKAKAVLVSGDANGGSGDEIAAMTNYLVEQGIDERRIVGDPYGLDTYDTCFRAIHTYGVTKALIVTQGYHVPRAVALCRDVGIDADGVNSDCGCATPTLIKNAAREWVLAKPKAALDMLWSRDAKVTSPSEDSVQVALSIP</sequence>
<evidence type="ECO:0000259" key="1">
    <source>
        <dbReference type="Pfam" id="PF02698"/>
    </source>
</evidence>
<dbReference type="GO" id="GO:0005886">
    <property type="term" value="C:plasma membrane"/>
    <property type="evidence" value="ECO:0007669"/>
    <property type="project" value="TreeGrafter"/>
</dbReference>
<dbReference type="EMBL" id="CP050124">
    <property type="protein sequence ID" value="QIP42844.1"/>
    <property type="molecule type" value="Genomic_DNA"/>
</dbReference>
<proteinExistence type="predicted"/>
<dbReference type="OMA" id="IDAWGVA"/>
<organism evidence="2 3">
    <name type="scientific">Rhodococcus erythropolis</name>
    <name type="common">Arthrobacter picolinophilus</name>
    <dbReference type="NCBI Taxonomy" id="1833"/>
    <lineage>
        <taxon>Bacteria</taxon>
        <taxon>Bacillati</taxon>
        <taxon>Actinomycetota</taxon>
        <taxon>Actinomycetes</taxon>
        <taxon>Mycobacteriales</taxon>
        <taxon>Nocardiaceae</taxon>
        <taxon>Rhodococcus</taxon>
        <taxon>Rhodococcus erythropolis group</taxon>
    </lineage>
</organism>
<evidence type="ECO:0000313" key="2">
    <source>
        <dbReference type="EMBL" id="QIP42844.1"/>
    </source>
</evidence>
<protein>
    <submittedName>
        <fullName evidence="2">Protein SanA, affects membrane permeability for vancomycin</fullName>
    </submittedName>
</protein>
<reference evidence="2 3" key="1">
    <citation type="submission" date="2020-03" db="EMBL/GenBank/DDBJ databases">
        <title>Screen low temperature-resistant strains for efficient degradation of petroleum hydrocarbons under the low temperature.</title>
        <authorList>
            <person name="Wang Y."/>
            <person name="Chen J."/>
        </authorList>
    </citation>
    <scope>NUCLEOTIDE SEQUENCE [LARGE SCALE GENOMIC DNA]</scope>
    <source>
        <strain evidence="2 3">KB1</strain>
    </source>
</reference>
<name>A0A1F2Q1K4_RHOER</name>
<dbReference type="RefSeq" id="WP_019745580.1">
    <property type="nucleotide sequence ID" value="NZ_CP032403.1"/>
</dbReference>
<dbReference type="Proteomes" id="UP000502345">
    <property type="component" value="Chromosome"/>
</dbReference>
<gene>
    <name evidence="2" type="ORF">G9444_5601</name>
</gene>
<feature type="domain" description="DUF218" evidence="1">
    <location>
        <begin position="58"/>
        <end position="174"/>
    </location>
</feature>
<dbReference type="InterPro" id="IPR051599">
    <property type="entry name" value="Cell_Envelope_Assoc"/>
</dbReference>
<accession>A0A1F2Q1K4</accession>
<dbReference type="GeneID" id="57484789"/>
<dbReference type="InterPro" id="IPR003848">
    <property type="entry name" value="DUF218"/>
</dbReference>
<dbReference type="CDD" id="cd06259">
    <property type="entry name" value="YdcF-like"/>
    <property type="match status" value="1"/>
</dbReference>
<dbReference type="PANTHER" id="PTHR30336">
    <property type="entry name" value="INNER MEMBRANE PROTEIN, PROBABLE PERMEASE"/>
    <property type="match status" value="1"/>
</dbReference>
<evidence type="ECO:0000313" key="3">
    <source>
        <dbReference type="Proteomes" id="UP000502345"/>
    </source>
</evidence>
<dbReference type="AlphaFoldDB" id="A0A1F2Q1K4"/>
<dbReference type="Pfam" id="PF02698">
    <property type="entry name" value="DUF218"/>
    <property type="match status" value="1"/>
</dbReference>
<dbReference type="PANTHER" id="PTHR30336:SF6">
    <property type="entry name" value="INTEGRAL MEMBRANE PROTEIN"/>
    <property type="match status" value="1"/>
</dbReference>